<name>A0A9Q3K769_9BASI</name>
<evidence type="ECO:0000313" key="2">
    <source>
        <dbReference type="Proteomes" id="UP000765509"/>
    </source>
</evidence>
<comment type="caution">
    <text evidence="1">The sequence shown here is derived from an EMBL/GenBank/DDBJ whole genome shotgun (WGS) entry which is preliminary data.</text>
</comment>
<keyword evidence="2" id="KW-1185">Reference proteome</keyword>
<evidence type="ECO:0000313" key="1">
    <source>
        <dbReference type="EMBL" id="MBW0574532.1"/>
    </source>
</evidence>
<gene>
    <name evidence="1" type="ORF">O181_114247</name>
</gene>
<dbReference type="Pfam" id="PF14223">
    <property type="entry name" value="Retrotran_gag_2"/>
    <property type="match status" value="1"/>
</dbReference>
<dbReference type="Proteomes" id="UP000765509">
    <property type="component" value="Unassembled WGS sequence"/>
</dbReference>
<feature type="non-terminal residue" evidence="1">
    <location>
        <position position="208"/>
    </location>
</feature>
<protein>
    <submittedName>
        <fullName evidence="1">Uncharacterized protein</fullName>
    </submittedName>
</protein>
<proteinExistence type="predicted"/>
<organism evidence="1 2">
    <name type="scientific">Austropuccinia psidii MF-1</name>
    <dbReference type="NCBI Taxonomy" id="1389203"/>
    <lineage>
        <taxon>Eukaryota</taxon>
        <taxon>Fungi</taxon>
        <taxon>Dikarya</taxon>
        <taxon>Basidiomycota</taxon>
        <taxon>Pucciniomycotina</taxon>
        <taxon>Pucciniomycetes</taxon>
        <taxon>Pucciniales</taxon>
        <taxon>Sphaerophragmiaceae</taxon>
        <taxon>Austropuccinia</taxon>
    </lineage>
</organism>
<dbReference type="EMBL" id="AVOT02094397">
    <property type="protein sequence ID" value="MBW0574532.1"/>
    <property type="molecule type" value="Genomic_DNA"/>
</dbReference>
<reference evidence="1" key="1">
    <citation type="submission" date="2021-03" db="EMBL/GenBank/DDBJ databases">
        <title>Draft genome sequence of rust myrtle Austropuccinia psidii MF-1, a brazilian biotype.</title>
        <authorList>
            <person name="Quecine M.C."/>
            <person name="Pachon D.M.R."/>
            <person name="Bonatelli M.L."/>
            <person name="Correr F.H."/>
            <person name="Franceschini L.M."/>
            <person name="Leite T.F."/>
            <person name="Margarido G.R.A."/>
            <person name="Almeida C.A."/>
            <person name="Ferrarezi J.A."/>
            <person name="Labate C.A."/>
        </authorList>
    </citation>
    <scope>NUCLEOTIDE SEQUENCE</scope>
    <source>
        <strain evidence="1">MF-1</strain>
    </source>
</reference>
<sequence length="208" mass="23802">MKAELRFINCLRYVEGTEPDVSGDKKEKSFCLLIRCLDNNTLSFVSNKIQPQQDGDGKALWDLLKEKFVGSGVQARGAALDQFFDLKFQTVEQWVEDLCKSTRKIQLSGVSIDNDIISRFAIRSLPSKFESLIRVLTHSDRYPDIEAIIDCVESNQAQFSKAFIKSEVALSAERQLVKEKRKFHFCKKVGHLEKDCWKKKGVKTSTHH</sequence>
<dbReference type="OrthoDB" id="7764212at2759"/>
<accession>A0A9Q3K769</accession>
<dbReference type="AlphaFoldDB" id="A0A9Q3K769"/>